<feature type="chain" id="PRO_5004482012" description="TonB-dependent receptor-like beta-barrel domain-containing protein" evidence="4">
    <location>
        <begin position="20"/>
        <end position="712"/>
    </location>
</feature>
<dbReference type="STRING" id="1150600.ADIARSV_0801"/>
<dbReference type="PATRIC" id="fig|1150600.3.peg.788"/>
<comment type="caution">
    <text evidence="6">The sequence shown here is derived from an EMBL/GenBank/DDBJ whole genome shotgun (WGS) entry which is preliminary data.</text>
</comment>
<dbReference type="InterPro" id="IPR036942">
    <property type="entry name" value="Beta-barrel_TonB_sf"/>
</dbReference>
<name>R9GWT1_9SPHI</name>
<dbReference type="eggNOG" id="COG4206">
    <property type="taxonomic scope" value="Bacteria"/>
</dbReference>
<dbReference type="Pfam" id="PF00593">
    <property type="entry name" value="TonB_dep_Rec_b-barrel"/>
    <property type="match status" value="1"/>
</dbReference>
<dbReference type="InterPro" id="IPR008969">
    <property type="entry name" value="CarboxyPept-like_regulatory"/>
</dbReference>
<feature type="domain" description="TonB-dependent receptor-like beta-barrel" evidence="5">
    <location>
        <begin position="303"/>
        <end position="671"/>
    </location>
</feature>
<keyword evidence="4" id="KW-0732">Signal</keyword>
<organism evidence="6 7">
    <name type="scientific">Arcticibacter svalbardensis MN12-7</name>
    <dbReference type="NCBI Taxonomy" id="1150600"/>
    <lineage>
        <taxon>Bacteria</taxon>
        <taxon>Pseudomonadati</taxon>
        <taxon>Bacteroidota</taxon>
        <taxon>Sphingobacteriia</taxon>
        <taxon>Sphingobacteriales</taxon>
        <taxon>Sphingobacteriaceae</taxon>
        <taxon>Arcticibacter</taxon>
    </lineage>
</organism>
<keyword evidence="3" id="KW-0998">Cell outer membrane</keyword>
<dbReference type="Gene3D" id="2.60.40.1120">
    <property type="entry name" value="Carboxypeptidase-like, regulatory domain"/>
    <property type="match status" value="1"/>
</dbReference>
<evidence type="ECO:0000313" key="7">
    <source>
        <dbReference type="Proteomes" id="UP000014174"/>
    </source>
</evidence>
<evidence type="ECO:0000256" key="2">
    <source>
        <dbReference type="ARBA" id="ARBA00023136"/>
    </source>
</evidence>
<evidence type="ECO:0000256" key="4">
    <source>
        <dbReference type="SAM" id="SignalP"/>
    </source>
</evidence>
<dbReference type="Gene3D" id="2.40.170.20">
    <property type="entry name" value="TonB-dependent receptor, beta-barrel domain"/>
    <property type="match status" value="1"/>
</dbReference>
<sequence length="712" mass="79984">MRTFLIFTLLFFLSWSSKAQFIVAGKIVNKNGNIISGASVYLKGSYDGTSSIADGTFAFKTTKEGKQVITIQSVGFKSIEQIIELTTDILQPIYVLYEDEKTLETVSIVAGSFDASDERKAVALKPMDIVTTASASGDIYGALSTLPGTQTVGETGKLFVRGGDDYEARTFIDGLQVESPYQQRLEGIPTKGRFSPMLFSGTFFSTGGYSAEYGQALSSVVLLKTDGAPASDKLNINLYSLGLGIAGTKKLKKSTYVAAFDYSNLGPYFKIVPQNTTWVKAPQTSSGSLNVINHIGSGLSKTLFSYNDDRSALDYPYYGYSKPNVLLALDNKNIFIKNSFQTNLSNGTMLKTGIGFSLDRNDLSLDSLIINDKFISGQIKVALVTRVLQQISLNYGGDLLLKNFDENIKIMEVQQKLGFNDFQSAFFTEAEYNLSSKLVFRVGVRVENSIIKDNFRLMPRMSAAYRISDHGQFSAAYGIFYQNPQTQYLKFTNELNAERADHFILNYQYKVKDRLFRIELFYKDYKNLITYSVPDIPDPANYANNGYGYAKGLDAFYRDSQSIKNGDFWISYSYLDTKKLYRDYLLYTTPKFFSKHNFNLVYKQWITELKSFIGISYTYAAGRPYYDANKPANLFLSDKTTPYHNLSVNYSYDLSSLTKIPVTFYFSVSNVFGNNNVYGYNNTFNSTSNKYDLIPVTPQANRFYLAALFISL</sequence>
<gene>
    <name evidence="6" type="ORF">ADIARSV_0801</name>
</gene>
<dbReference type="OrthoDB" id="1075473at2"/>
<dbReference type="Pfam" id="PF13715">
    <property type="entry name" value="CarbopepD_reg_2"/>
    <property type="match status" value="1"/>
</dbReference>
<dbReference type="Proteomes" id="UP000014174">
    <property type="component" value="Unassembled WGS sequence"/>
</dbReference>
<dbReference type="EMBL" id="AQPN01000032">
    <property type="protein sequence ID" value="EOR95985.1"/>
    <property type="molecule type" value="Genomic_DNA"/>
</dbReference>
<accession>R9GWT1</accession>
<comment type="subcellular location">
    <subcellularLocation>
        <location evidence="1">Cell outer membrane</location>
    </subcellularLocation>
</comment>
<dbReference type="GO" id="GO:0009279">
    <property type="term" value="C:cell outer membrane"/>
    <property type="evidence" value="ECO:0007669"/>
    <property type="project" value="UniProtKB-SubCell"/>
</dbReference>
<evidence type="ECO:0000259" key="5">
    <source>
        <dbReference type="Pfam" id="PF00593"/>
    </source>
</evidence>
<reference evidence="6 7" key="1">
    <citation type="journal article" date="2013" name="Genome Announc.">
        <title>Draft Genome Sequence of Arcticibacter svalbardensis Strain MN12-7T, a Member of the Family Sphingobacteriaceae Isolated from an Arctic Soil Sample.</title>
        <authorList>
            <person name="Shivaji S."/>
            <person name="Ara S."/>
            <person name="Prasad S."/>
            <person name="Manasa B.P."/>
            <person name="Begum Z."/>
            <person name="Singh A."/>
            <person name="Kumar Pinnaka A."/>
        </authorList>
    </citation>
    <scope>NUCLEOTIDE SEQUENCE [LARGE SCALE GENOMIC DNA]</scope>
    <source>
        <strain evidence="6 7">MN12-7</strain>
    </source>
</reference>
<dbReference type="InterPro" id="IPR000531">
    <property type="entry name" value="Beta-barrel_TonB"/>
</dbReference>
<dbReference type="RefSeq" id="WP_016194046.1">
    <property type="nucleotide sequence ID" value="NZ_AQPN01000032.1"/>
</dbReference>
<dbReference type="AlphaFoldDB" id="R9GWT1"/>
<evidence type="ECO:0000313" key="6">
    <source>
        <dbReference type="EMBL" id="EOR95985.1"/>
    </source>
</evidence>
<feature type="signal peptide" evidence="4">
    <location>
        <begin position="1"/>
        <end position="19"/>
    </location>
</feature>
<proteinExistence type="predicted"/>
<dbReference type="SUPFAM" id="SSF56935">
    <property type="entry name" value="Porins"/>
    <property type="match status" value="1"/>
</dbReference>
<evidence type="ECO:0000256" key="1">
    <source>
        <dbReference type="ARBA" id="ARBA00004442"/>
    </source>
</evidence>
<protein>
    <recommendedName>
        <fullName evidence="5">TonB-dependent receptor-like beta-barrel domain-containing protein</fullName>
    </recommendedName>
</protein>
<evidence type="ECO:0000256" key="3">
    <source>
        <dbReference type="ARBA" id="ARBA00023237"/>
    </source>
</evidence>
<keyword evidence="7" id="KW-1185">Reference proteome</keyword>
<dbReference type="SUPFAM" id="SSF49464">
    <property type="entry name" value="Carboxypeptidase regulatory domain-like"/>
    <property type="match status" value="1"/>
</dbReference>
<keyword evidence="2" id="KW-0472">Membrane</keyword>